<dbReference type="EMBL" id="LR796588">
    <property type="protein sequence ID" value="CAB4152616.1"/>
    <property type="molecule type" value="Genomic_DNA"/>
</dbReference>
<reference evidence="1" key="1">
    <citation type="submission" date="2020-04" db="EMBL/GenBank/DDBJ databases">
        <authorList>
            <person name="Chiriac C."/>
            <person name="Salcher M."/>
            <person name="Ghai R."/>
            <person name="Kavagutti S V."/>
        </authorList>
    </citation>
    <scope>NUCLEOTIDE SEQUENCE</scope>
</reference>
<sequence length="464" mass="50840">MSLTPDELGIVEHLFKKLQSHDAKNAELGRYYEGKNRLKDLRISIPPQLTAVESVVGWAGTAVDVLEERLDLEGYIGGDAFGLNEIFRANELDLESTMGHRDALTFGTGFVVVGKGQDGEPDPLITIESPTVMTAHYDMRTRRLSAALLAHRNEQGVPRYGTLYLPDVNISLEYSNGTWFDVDRDEHRLGRVLVSSLPNNPRSSDPYGRSEITRAVRSYTDSAMRTLLGAEVAREFYSAPQRYILGAPEDVFTDSDGNPMNPWTVYQGRYLGVPTNEDGQVPQVGQFAANSTSPYFEQIRAYAQLLAAETAIPSSYLGFQTDNPSSADAIRQMEARLVKRAERRQKQFGRTWTEVARLALLVRDGSIPAEASSIRPIWRDASTPTRAAAADEAVKLIAAGVLLGDSEVTYNRIGLSDSDKEVLKAEKKLARATNLVGNLAAAATAATENNATVADLASRRVASN</sequence>
<accession>A0A6J5N5J7</accession>
<name>A0A6J5N5J7_9CAUD</name>
<proteinExistence type="predicted"/>
<organism evidence="1">
    <name type="scientific">uncultured Caudovirales phage</name>
    <dbReference type="NCBI Taxonomy" id="2100421"/>
    <lineage>
        <taxon>Viruses</taxon>
        <taxon>Duplodnaviria</taxon>
        <taxon>Heunggongvirae</taxon>
        <taxon>Uroviricota</taxon>
        <taxon>Caudoviricetes</taxon>
        <taxon>Peduoviridae</taxon>
        <taxon>Maltschvirus</taxon>
        <taxon>Maltschvirus maltsch</taxon>
    </lineage>
</organism>
<evidence type="ECO:0000313" key="1">
    <source>
        <dbReference type="EMBL" id="CAB4152616.1"/>
    </source>
</evidence>
<dbReference type="Pfam" id="PF05133">
    <property type="entry name" value="SPP1_portal"/>
    <property type="match status" value="1"/>
</dbReference>
<protein>
    <submittedName>
        <fullName evidence="1">Portal protein</fullName>
    </submittedName>
</protein>
<gene>
    <name evidence="1" type="ORF">UFOVP609_18</name>
</gene>
<dbReference type="InterPro" id="IPR021145">
    <property type="entry name" value="Portal_protein_SPP1_Gp6-like"/>
</dbReference>